<proteinExistence type="predicted"/>
<dbReference type="AlphaFoldDB" id="A0A0F9SIA3"/>
<protein>
    <submittedName>
        <fullName evidence="1">Uncharacterized protein</fullName>
    </submittedName>
</protein>
<sequence length="771" mass="85384">MSNINVCLTARADRSDKITKVLEDLTNRISKLRFSSSLPGGYMALTMSLVLSRSKSLEWYERFSFFGIEVFEADLPVWEGRIVVVRLTDEGVDVDCEGYWSNLADQKLYSWWADNNMETWLIPAKGAGAISNEISLSGAGNIQKFIMFKGKALFSMGTRFGAAYIPGDKAVVYYRLPRVSNLSDDRLFQPMTIHSIQFTWDVVTPDGQLQPKVWTADYAKGTWTERFAVPTFLTNQGTFTENLVADGVSAEAVAIGVDTLSIGFTEAHADDFVRYVFSNITIWSERDATTTRKTKQRKILTDLIQGNSDINVDTHAKQISDSLTFIEDSELEILPAVFDGETLQDIIARLTGFGIAELYNLVENPGCEKAGSIAGFAAKSSETVVQDNTKSTRGDNSVKITTIAAAQSGVRIEKVVPARLTGIIADRAFTFAFDFEADAGSKTMEAIINWYTSADAIISSDAFPFNSSDALNKFTRFSFEAISPVNAAKAYLQVIQDLDQGIWDFWLDRVQLTPTPLFGKVVYLDGSSPGAMWSGIAEETATLRLHPAIAGMFSRRTLHIKKRDEQNVRWRISKQNIGGIELERSIQNYYTRVWTRFRNQFDGLVTFSDVKENIAEQEIIFSERDTIIDAGSVLSETADKIRNAFAEDSRLPTQMSEVTLTGPIANAVGVNEPLWRVRAGDVIFFHDLIPLPQIRPDLIRSLDTLRIFVAKEVEYDAFNNQLRLTLDFPPSKLDTLLASLLTGPAISSGADISGSGTPITGSGAFRGTLGL</sequence>
<reference evidence="1" key="1">
    <citation type="journal article" date="2015" name="Nature">
        <title>Complex archaea that bridge the gap between prokaryotes and eukaryotes.</title>
        <authorList>
            <person name="Spang A."/>
            <person name="Saw J.H."/>
            <person name="Jorgensen S.L."/>
            <person name="Zaremba-Niedzwiedzka K."/>
            <person name="Martijn J."/>
            <person name="Lind A.E."/>
            <person name="van Eijk R."/>
            <person name="Schleper C."/>
            <person name="Guy L."/>
            <person name="Ettema T.J."/>
        </authorList>
    </citation>
    <scope>NUCLEOTIDE SEQUENCE</scope>
</reference>
<comment type="caution">
    <text evidence="1">The sequence shown here is derived from an EMBL/GenBank/DDBJ whole genome shotgun (WGS) entry which is preliminary data.</text>
</comment>
<dbReference type="Gene3D" id="2.60.120.260">
    <property type="entry name" value="Galactose-binding domain-like"/>
    <property type="match status" value="1"/>
</dbReference>
<gene>
    <name evidence="1" type="ORF">LCGC14_0448710</name>
</gene>
<evidence type="ECO:0000313" key="1">
    <source>
        <dbReference type="EMBL" id="KKN68680.1"/>
    </source>
</evidence>
<organism evidence="1">
    <name type="scientific">marine sediment metagenome</name>
    <dbReference type="NCBI Taxonomy" id="412755"/>
    <lineage>
        <taxon>unclassified sequences</taxon>
        <taxon>metagenomes</taxon>
        <taxon>ecological metagenomes</taxon>
    </lineage>
</organism>
<accession>A0A0F9SIA3</accession>
<dbReference type="EMBL" id="LAZR01000442">
    <property type="protein sequence ID" value="KKN68680.1"/>
    <property type="molecule type" value="Genomic_DNA"/>
</dbReference>
<name>A0A0F9SIA3_9ZZZZ</name>